<dbReference type="STRING" id="139420.A0A371CJN6"/>
<proteinExistence type="predicted"/>
<evidence type="ECO:0000256" key="1">
    <source>
        <dbReference type="ARBA" id="ARBA00022574"/>
    </source>
</evidence>
<dbReference type="InterPro" id="IPR001680">
    <property type="entry name" value="WD40_rpt"/>
</dbReference>
<gene>
    <name evidence="4" type="ORF">OH76DRAFT_1366156</name>
</gene>
<evidence type="ECO:0000256" key="2">
    <source>
        <dbReference type="ARBA" id="ARBA00022737"/>
    </source>
</evidence>
<dbReference type="PROSITE" id="PS00678">
    <property type="entry name" value="WD_REPEATS_1"/>
    <property type="match status" value="1"/>
</dbReference>
<accession>A0A371CJN6</accession>
<dbReference type="AlphaFoldDB" id="A0A371CJN6"/>
<dbReference type="SUPFAM" id="SSF50978">
    <property type="entry name" value="WD40 repeat-like"/>
    <property type="match status" value="1"/>
</dbReference>
<dbReference type="Gene3D" id="2.130.10.10">
    <property type="entry name" value="YVTN repeat-like/Quinoprotein amine dehydrogenase"/>
    <property type="match status" value="1"/>
</dbReference>
<evidence type="ECO:0000313" key="5">
    <source>
        <dbReference type="Proteomes" id="UP000256964"/>
    </source>
</evidence>
<dbReference type="Proteomes" id="UP000256964">
    <property type="component" value="Unassembled WGS sequence"/>
</dbReference>
<dbReference type="InterPro" id="IPR036322">
    <property type="entry name" value="WD40_repeat_dom_sf"/>
</dbReference>
<protein>
    <submittedName>
        <fullName evidence="4">WD40 repeat-like protein</fullName>
    </submittedName>
</protein>
<dbReference type="InterPro" id="IPR019775">
    <property type="entry name" value="WD40_repeat_CS"/>
</dbReference>
<feature type="repeat" description="WD" evidence="3">
    <location>
        <begin position="10"/>
        <end position="51"/>
    </location>
</feature>
<dbReference type="SMART" id="SM00320">
    <property type="entry name" value="WD40"/>
    <property type="match status" value="4"/>
</dbReference>
<dbReference type="PROSITE" id="PS50294">
    <property type="entry name" value="WD_REPEATS_REGION"/>
    <property type="match status" value="1"/>
</dbReference>
<evidence type="ECO:0000313" key="4">
    <source>
        <dbReference type="EMBL" id="RDX40495.1"/>
    </source>
</evidence>
<name>A0A371CJN6_9APHY</name>
<dbReference type="InterPro" id="IPR015943">
    <property type="entry name" value="WD40/YVTN_repeat-like_dom_sf"/>
</dbReference>
<dbReference type="Pfam" id="PF00400">
    <property type="entry name" value="WD40"/>
    <property type="match status" value="2"/>
</dbReference>
<organism evidence="4 5">
    <name type="scientific">Lentinus brumalis</name>
    <dbReference type="NCBI Taxonomy" id="2498619"/>
    <lineage>
        <taxon>Eukaryota</taxon>
        <taxon>Fungi</taxon>
        <taxon>Dikarya</taxon>
        <taxon>Basidiomycota</taxon>
        <taxon>Agaricomycotina</taxon>
        <taxon>Agaricomycetes</taxon>
        <taxon>Polyporales</taxon>
        <taxon>Polyporaceae</taxon>
        <taxon>Lentinus</taxon>
    </lineage>
</organism>
<keyword evidence="1 3" id="KW-0853">WD repeat</keyword>
<reference evidence="4 5" key="1">
    <citation type="journal article" date="2018" name="Biotechnol. Biofuels">
        <title>Integrative visual omics of the white-rot fungus Polyporus brumalis exposes the biotechnological potential of its oxidative enzymes for delignifying raw plant biomass.</title>
        <authorList>
            <person name="Miyauchi S."/>
            <person name="Rancon A."/>
            <person name="Drula E."/>
            <person name="Hage H."/>
            <person name="Chaduli D."/>
            <person name="Favel A."/>
            <person name="Grisel S."/>
            <person name="Henrissat B."/>
            <person name="Herpoel-Gimbert I."/>
            <person name="Ruiz-Duenas F.J."/>
            <person name="Chevret D."/>
            <person name="Hainaut M."/>
            <person name="Lin J."/>
            <person name="Wang M."/>
            <person name="Pangilinan J."/>
            <person name="Lipzen A."/>
            <person name="Lesage-Meessen L."/>
            <person name="Navarro D."/>
            <person name="Riley R."/>
            <person name="Grigoriev I.V."/>
            <person name="Zhou S."/>
            <person name="Raouche S."/>
            <person name="Rosso M.N."/>
        </authorList>
    </citation>
    <scope>NUCLEOTIDE SEQUENCE [LARGE SCALE GENOMIC DNA]</scope>
    <source>
        <strain evidence="4 5">BRFM 1820</strain>
    </source>
</reference>
<dbReference type="OrthoDB" id="3238562at2759"/>
<evidence type="ECO:0000256" key="3">
    <source>
        <dbReference type="PROSITE-ProRule" id="PRU00221"/>
    </source>
</evidence>
<dbReference type="EMBL" id="KZ857552">
    <property type="protein sequence ID" value="RDX40495.1"/>
    <property type="molecule type" value="Genomic_DNA"/>
</dbReference>
<sequence>MKYVKAGHLEGGHTSGVAALAFSPNGKQVASAGLDSNLCIWNIADMRLIHNFRGASAILSLAWVPEEPGTLVCGSEDGSISVVDTSADTLHARTFPRSHRFPVEHLAYKNGLLASGAHEDVAIWSRGSDGRWTHLCDLDVPPVNSNNKDRDVLVTSLHWTRSPKHKSLLLVTYLYHGYILVKAGVWSRVFTIPLNGLIGSASVTPDGSRMIVSNMISGFDIYKTETGESSGTLTHPISKAFTVPVLFAHGGNAVIGGSPTGRVHLWDATALRMHQVLQHAGTYLPPLLCAFLADTTKNLIGFLPSPHTMTMLVTVS</sequence>
<keyword evidence="5" id="KW-1185">Reference proteome</keyword>
<keyword evidence="2" id="KW-0677">Repeat</keyword>
<dbReference type="PANTHER" id="PTHR19848:SF8">
    <property type="entry name" value="F-BOX AND WD REPEAT DOMAIN CONTAINING 7"/>
    <property type="match status" value="1"/>
</dbReference>
<dbReference type="PROSITE" id="PS50082">
    <property type="entry name" value="WD_REPEATS_2"/>
    <property type="match status" value="1"/>
</dbReference>
<dbReference type="PANTHER" id="PTHR19848">
    <property type="entry name" value="WD40 REPEAT PROTEIN"/>
    <property type="match status" value="1"/>
</dbReference>